<evidence type="ECO:0008006" key="9">
    <source>
        <dbReference type="Google" id="ProtNLM"/>
    </source>
</evidence>
<dbReference type="AlphaFoldDB" id="V4M010"/>
<dbReference type="KEGG" id="eus:EUTSA_v10026792mg"/>
<evidence type="ECO:0000313" key="7">
    <source>
        <dbReference type="EMBL" id="ESQ56290.1"/>
    </source>
</evidence>
<feature type="chain" id="PRO_5004721325" description="Knottin scorpion toxin-like domain-containing protein" evidence="6">
    <location>
        <begin position="28"/>
        <end position="87"/>
    </location>
</feature>
<evidence type="ECO:0000256" key="4">
    <source>
        <dbReference type="ARBA" id="ARBA00022821"/>
    </source>
</evidence>
<evidence type="ECO:0000256" key="6">
    <source>
        <dbReference type="SAM" id="SignalP"/>
    </source>
</evidence>
<evidence type="ECO:0000256" key="2">
    <source>
        <dbReference type="ARBA" id="ARBA00022529"/>
    </source>
</evidence>
<dbReference type="Pfam" id="PF25052">
    <property type="entry name" value="AtDEF-like"/>
    <property type="match status" value="1"/>
</dbReference>
<accession>V4M010</accession>
<dbReference type="GO" id="GO:0031640">
    <property type="term" value="P:killing of cells of another organism"/>
    <property type="evidence" value="ECO:0007669"/>
    <property type="project" value="UniProtKB-KW"/>
</dbReference>
<sequence>MATKKFSSLVSLMVFALIFLPMISGQAKECFLQPGCKNSGTCNEFCRYKGYRLGGFCEYYVGSKKGHCCCKLSFESQESSISDNTNV</sequence>
<dbReference type="GO" id="GO:0050832">
    <property type="term" value="P:defense response to fungus"/>
    <property type="evidence" value="ECO:0007669"/>
    <property type="project" value="UniProtKB-KW"/>
</dbReference>
<keyword evidence="8" id="KW-1185">Reference proteome</keyword>
<feature type="signal peptide" evidence="6">
    <location>
        <begin position="1"/>
        <end position="27"/>
    </location>
</feature>
<evidence type="ECO:0000256" key="3">
    <source>
        <dbReference type="ARBA" id="ARBA00022577"/>
    </source>
</evidence>
<protein>
    <recommendedName>
        <fullName evidence="9">Knottin scorpion toxin-like domain-containing protein</fullName>
    </recommendedName>
</protein>
<keyword evidence="5" id="KW-1015">Disulfide bond</keyword>
<keyword evidence="6" id="KW-0732">Signal</keyword>
<dbReference type="InterPro" id="IPR010851">
    <property type="entry name" value="DEFL"/>
</dbReference>
<comment type="similarity">
    <text evidence="1">Belongs to the DEFL family.</text>
</comment>
<name>V4M010_EUTSA</name>
<keyword evidence="3" id="KW-0295">Fungicide</keyword>
<evidence type="ECO:0000313" key="8">
    <source>
        <dbReference type="Proteomes" id="UP000030689"/>
    </source>
</evidence>
<reference evidence="7 8" key="1">
    <citation type="journal article" date="2013" name="Front. Plant Sci.">
        <title>The Reference Genome of the Halophytic Plant Eutrema salsugineum.</title>
        <authorList>
            <person name="Yang R."/>
            <person name="Jarvis D.E."/>
            <person name="Chen H."/>
            <person name="Beilstein M.A."/>
            <person name="Grimwood J."/>
            <person name="Jenkins J."/>
            <person name="Shu S."/>
            <person name="Prochnik S."/>
            <person name="Xin M."/>
            <person name="Ma C."/>
            <person name="Schmutz J."/>
            <person name="Wing R.A."/>
            <person name="Mitchell-Olds T."/>
            <person name="Schumaker K.S."/>
            <person name="Wang X."/>
        </authorList>
    </citation>
    <scope>NUCLEOTIDE SEQUENCE [LARGE SCALE GENOMIC DNA]</scope>
</reference>
<proteinExistence type="inferred from homology"/>
<dbReference type="Gramene" id="ESQ56290">
    <property type="protein sequence ID" value="ESQ56290"/>
    <property type="gene ID" value="EUTSA_v10026792mg"/>
</dbReference>
<gene>
    <name evidence="7" type="ORF">EUTSA_v10026792mg</name>
</gene>
<keyword evidence="4" id="KW-0611">Plant defense</keyword>
<evidence type="ECO:0000256" key="5">
    <source>
        <dbReference type="ARBA" id="ARBA00023157"/>
    </source>
</evidence>
<organism evidence="7 8">
    <name type="scientific">Eutrema salsugineum</name>
    <name type="common">Saltwater cress</name>
    <name type="synonym">Sisymbrium salsugineum</name>
    <dbReference type="NCBI Taxonomy" id="72664"/>
    <lineage>
        <taxon>Eukaryota</taxon>
        <taxon>Viridiplantae</taxon>
        <taxon>Streptophyta</taxon>
        <taxon>Embryophyta</taxon>
        <taxon>Tracheophyta</taxon>
        <taxon>Spermatophyta</taxon>
        <taxon>Magnoliopsida</taxon>
        <taxon>eudicotyledons</taxon>
        <taxon>Gunneridae</taxon>
        <taxon>Pentapetalae</taxon>
        <taxon>rosids</taxon>
        <taxon>malvids</taxon>
        <taxon>Brassicales</taxon>
        <taxon>Brassicaceae</taxon>
        <taxon>Eutremeae</taxon>
        <taxon>Eutrema</taxon>
    </lineage>
</organism>
<keyword evidence="2" id="KW-0929">Antimicrobial</keyword>
<dbReference type="EMBL" id="KI517384">
    <property type="protein sequence ID" value="ESQ56290.1"/>
    <property type="molecule type" value="Genomic_DNA"/>
</dbReference>
<dbReference type="Proteomes" id="UP000030689">
    <property type="component" value="Unassembled WGS sequence"/>
</dbReference>
<dbReference type="OMA" id="NCCCCYV"/>
<evidence type="ECO:0000256" key="1">
    <source>
        <dbReference type="ARBA" id="ARBA00006722"/>
    </source>
</evidence>